<keyword evidence="9 13" id="KW-0408">Iron</keyword>
<dbReference type="InterPro" id="IPR011254">
    <property type="entry name" value="Prismane-like_sf"/>
</dbReference>
<keyword evidence="8 13" id="KW-0560">Oxidoreductase</keyword>
<dbReference type="InterPro" id="IPR010047">
    <property type="entry name" value="CODH"/>
</dbReference>
<feature type="binding site" evidence="14">
    <location>
        <position position="58"/>
    </location>
    <ligand>
        <name>[4Fe-4S] cluster</name>
        <dbReference type="ChEBI" id="CHEBI:49883"/>
        <label>2</label>
    </ligand>
</feature>
<feature type="binding site" evidence="14">
    <location>
        <position position="74"/>
    </location>
    <ligand>
        <name>[4Fe-4S] cluster</name>
        <dbReference type="ChEBI" id="CHEBI:49883"/>
        <label>2</label>
    </ligand>
</feature>
<dbReference type="SUPFAM" id="SSF56821">
    <property type="entry name" value="Prismane protein-like"/>
    <property type="match status" value="1"/>
</dbReference>
<evidence type="ECO:0000256" key="7">
    <source>
        <dbReference type="ARBA" id="ARBA00022723"/>
    </source>
</evidence>
<keyword evidence="10 13" id="KW-0411">Iron-sulfur</keyword>
<gene>
    <name evidence="15" type="primary">cooS</name>
    <name evidence="15" type="ORF">HA336_03620</name>
</gene>
<dbReference type="GO" id="GO:0050418">
    <property type="term" value="F:hydroxylamine reductase activity"/>
    <property type="evidence" value="ECO:0007669"/>
    <property type="project" value="TreeGrafter"/>
</dbReference>
<comment type="function">
    <text evidence="2">CODH oxidizes carbon monoxide coupled, via CooF, to the reduction of a hydrogen cation by a hydrogenase (possibly CooH).</text>
</comment>
<comment type="cofactor">
    <cofactor evidence="11">
        <name>[Ni-4Fe-5S] cluster</name>
        <dbReference type="ChEBI" id="CHEBI:177874"/>
    </cofactor>
</comment>
<keyword evidence="5 13" id="KW-0004">4Fe-4S</keyword>
<evidence type="ECO:0000256" key="4">
    <source>
        <dbReference type="ARBA" id="ARBA00011738"/>
    </source>
</evidence>
<comment type="cofactor">
    <cofactor evidence="1">
        <name>[4Fe-4S] cluster</name>
        <dbReference type="ChEBI" id="CHEBI:49883"/>
    </cofactor>
</comment>
<dbReference type="InterPro" id="IPR004137">
    <property type="entry name" value="HCP/CODH"/>
</dbReference>
<protein>
    <recommendedName>
        <fullName evidence="13">Carbon monoxide dehydrogenase</fullName>
        <ecNumber evidence="13">1.2.7.4</ecNumber>
    </recommendedName>
</protein>
<feature type="binding site" evidence="14">
    <location>
        <position position="265"/>
    </location>
    <ligand>
        <name>[Ni-4Fe-4S] cluster</name>
        <dbReference type="ChEBI" id="CHEBI:47739"/>
    </ligand>
</feature>
<dbReference type="GO" id="GO:0051539">
    <property type="term" value="F:4 iron, 4 sulfur cluster binding"/>
    <property type="evidence" value="ECO:0007669"/>
    <property type="project" value="UniProtKB-UniRule"/>
</dbReference>
<feature type="binding site" evidence="14">
    <location>
        <position position="46"/>
    </location>
    <ligand>
        <name>[4Fe-4S] cluster</name>
        <dbReference type="ChEBI" id="CHEBI:49883"/>
        <label>1</label>
        <note>ligand shared between dimeric partners</note>
    </ligand>
</feature>
<name>A0A832THN1_9EURY</name>
<evidence type="ECO:0000256" key="8">
    <source>
        <dbReference type="ARBA" id="ARBA00023002"/>
    </source>
</evidence>
<evidence type="ECO:0000256" key="14">
    <source>
        <dbReference type="PIRSR" id="PIRSR005023-1"/>
    </source>
</evidence>
<evidence type="ECO:0000313" key="15">
    <source>
        <dbReference type="EMBL" id="HII70303.1"/>
    </source>
</evidence>
<dbReference type="GO" id="GO:0042542">
    <property type="term" value="P:response to hydrogen peroxide"/>
    <property type="evidence" value="ECO:0007669"/>
    <property type="project" value="TreeGrafter"/>
</dbReference>
<accession>A0A832THN1</accession>
<feature type="binding site" evidence="14">
    <location>
        <position position="55"/>
    </location>
    <ligand>
        <name>[4Fe-4S] cluster</name>
        <dbReference type="ChEBI" id="CHEBI:49883"/>
        <label>2</label>
    </ligand>
</feature>
<dbReference type="GO" id="GO:0016151">
    <property type="term" value="F:nickel cation binding"/>
    <property type="evidence" value="ECO:0007669"/>
    <property type="project" value="InterPro"/>
</dbReference>
<evidence type="ECO:0000256" key="6">
    <source>
        <dbReference type="ARBA" id="ARBA00022596"/>
    </source>
</evidence>
<dbReference type="GO" id="GO:0006091">
    <property type="term" value="P:generation of precursor metabolites and energy"/>
    <property type="evidence" value="ECO:0007669"/>
    <property type="project" value="InterPro"/>
</dbReference>
<feature type="binding site" evidence="14">
    <location>
        <position position="63"/>
    </location>
    <ligand>
        <name>[4Fe-4S] cluster</name>
        <dbReference type="ChEBI" id="CHEBI:49883"/>
        <label>2</label>
    </ligand>
</feature>
<dbReference type="GO" id="GO:0004601">
    <property type="term" value="F:peroxidase activity"/>
    <property type="evidence" value="ECO:0007669"/>
    <property type="project" value="TreeGrafter"/>
</dbReference>
<feature type="binding site" evidence="14">
    <location>
        <position position="483"/>
    </location>
    <ligand>
        <name>[Ni-4Fe-4S] cluster</name>
        <dbReference type="ChEBI" id="CHEBI:47739"/>
    </ligand>
</feature>
<evidence type="ECO:0000256" key="2">
    <source>
        <dbReference type="ARBA" id="ARBA00002452"/>
    </source>
</evidence>
<dbReference type="InterPro" id="IPR016101">
    <property type="entry name" value="CO_DH_a-bundle"/>
</dbReference>
<dbReference type="EMBL" id="DUJS01000004">
    <property type="protein sequence ID" value="HII70303.1"/>
    <property type="molecule type" value="Genomic_DNA"/>
</dbReference>
<evidence type="ECO:0000256" key="10">
    <source>
        <dbReference type="ARBA" id="ARBA00023014"/>
    </source>
</evidence>
<proteinExistence type="inferred from homology"/>
<feature type="binding site" evidence="14">
    <location>
        <position position="452"/>
    </location>
    <ligand>
        <name>[Ni-4Fe-4S] cluster</name>
        <dbReference type="ChEBI" id="CHEBI:47739"/>
    </ligand>
</feature>
<dbReference type="InterPro" id="IPR016099">
    <property type="entry name" value="Prismane-like_a/b-sand"/>
</dbReference>
<dbReference type="AlphaFoldDB" id="A0A832THN1"/>
<evidence type="ECO:0000256" key="13">
    <source>
        <dbReference type="PIRNR" id="PIRNR005023"/>
    </source>
</evidence>
<comment type="subunit">
    <text evidence="4">Homodimer.</text>
</comment>
<dbReference type="Gene3D" id="3.40.50.2030">
    <property type="match status" value="2"/>
</dbReference>
<sequence length="638" mass="69512">MEEKRSSCPYADEAVCELVEHAKELNEEIPEIETPHIRWPVQFPKCPYGKQGVWCNICSNGPCRITEKTPRGVCGATADVIVARNFLRHVAAGAACYVHCLENAARALKSVADEESPYEIADEKALRHAAEVYGLDTSGKPEDVAEEIAEFILEDIYRPRYEESEVFKAVVPDWRIEMYEEMGLIPGGAKSEIHDALVKTSTNLNSDPVDMLLHVLRLGLITGPVALFGVETINDILFGSPKITQTEGGPGILDPDYVNIMTTGHQMALMKYLTDAAEKLEEEAKAAGAKGIRIIGATCVGDDFEARAEHLPDTYAGFAGNNFATEALAATGLVDAIVSEFNCTFPGLKFYKEKLDVELVAVDDVAKVWGAELILWDPERAEEVAEEAVQRAIEAFKERRSKHEDKIMEPKHRHENVVGFGYFSIEEAVGWENVLKLIEEGTIRGVCAIMGCTNLSSGGHNVPAVELAKEMIKRDVLVLGAGCVNGAFANAGLFNPEAAELAGDNLRQVCEELGIPPVLHYGPCLAIGKIEHLVFEIAEILREKTGEEIDIPDVPAVASAPQWLEEQALADASSALALGITLHVSPVPPVTGSELVTKTLLEDLPDLTGGELIVETDMKRAGEILAEKIEEKRKRLGI</sequence>
<evidence type="ECO:0000256" key="5">
    <source>
        <dbReference type="ARBA" id="ARBA00022485"/>
    </source>
</evidence>
<feature type="binding site" evidence="14">
    <location>
        <position position="343"/>
    </location>
    <ligand>
        <name>[Ni-4Fe-4S] cluster</name>
        <dbReference type="ChEBI" id="CHEBI:47739"/>
    </ligand>
</feature>
<feature type="binding site" evidence="14">
    <location>
        <position position="524"/>
    </location>
    <ligand>
        <name>[Ni-4Fe-4S] cluster</name>
        <dbReference type="ChEBI" id="CHEBI:47739"/>
    </ligand>
</feature>
<evidence type="ECO:0000256" key="12">
    <source>
        <dbReference type="ARBA" id="ARBA00048733"/>
    </source>
</evidence>
<evidence type="ECO:0000256" key="3">
    <source>
        <dbReference type="ARBA" id="ARBA00010689"/>
    </source>
</evidence>
<dbReference type="OMA" id="PPHVSDC"/>
<dbReference type="PANTHER" id="PTHR30109:SF4">
    <property type="entry name" value="CARBON MONOXIDE DEHYDROGENASE"/>
    <property type="match status" value="1"/>
</dbReference>
<evidence type="ECO:0000313" key="16">
    <source>
        <dbReference type="Proteomes" id="UP000619545"/>
    </source>
</evidence>
<dbReference type="NCBIfam" id="TIGR01702">
    <property type="entry name" value="CO_DH_cata"/>
    <property type="match status" value="1"/>
</dbReference>
<dbReference type="PANTHER" id="PTHR30109">
    <property type="entry name" value="HYDROXYLAMINE REDUCTASE"/>
    <property type="match status" value="1"/>
</dbReference>
<feature type="binding site" evidence="14">
    <location>
        <position position="299"/>
    </location>
    <ligand>
        <name>[Ni-4Fe-4S] cluster</name>
        <dbReference type="ChEBI" id="CHEBI:47739"/>
    </ligand>
</feature>
<evidence type="ECO:0000256" key="1">
    <source>
        <dbReference type="ARBA" id="ARBA00001966"/>
    </source>
</evidence>
<dbReference type="GeneID" id="1476637"/>
<dbReference type="EC" id="1.2.7.4" evidence="13"/>
<dbReference type="Pfam" id="PF03063">
    <property type="entry name" value="Prismane"/>
    <property type="match status" value="1"/>
</dbReference>
<keyword evidence="6 14" id="KW-0533">Nickel</keyword>
<organism evidence="15 16">
    <name type="scientific">Methanopyrus kandleri</name>
    <dbReference type="NCBI Taxonomy" id="2320"/>
    <lineage>
        <taxon>Archaea</taxon>
        <taxon>Methanobacteriati</taxon>
        <taxon>Methanobacteriota</taxon>
        <taxon>Methanomada group</taxon>
        <taxon>Methanopyri</taxon>
        <taxon>Methanopyrales</taxon>
        <taxon>Methanopyraceae</taxon>
        <taxon>Methanopyrus</taxon>
    </lineage>
</organism>
<reference evidence="15" key="1">
    <citation type="journal article" date="2020" name="bioRxiv">
        <title>A rank-normalized archaeal taxonomy based on genome phylogeny resolves widespread incomplete and uneven classifications.</title>
        <authorList>
            <person name="Rinke C."/>
            <person name="Chuvochina M."/>
            <person name="Mussig A.J."/>
            <person name="Chaumeil P.-A."/>
            <person name="Waite D.W."/>
            <person name="Whitman W.B."/>
            <person name="Parks D.H."/>
            <person name="Hugenholtz P."/>
        </authorList>
    </citation>
    <scope>NUCLEOTIDE SEQUENCE</scope>
    <source>
        <strain evidence="15">UBA8853</strain>
    </source>
</reference>
<comment type="caution">
    <text evidence="15">The sequence shown here is derived from an EMBL/GenBank/DDBJ whole genome shotgun (WGS) entry which is preliminary data.</text>
</comment>
<comment type="similarity">
    <text evidence="3">Belongs to the Ni-containing carbon monoxide dehydrogenase family.</text>
</comment>
<dbReference type="PIRSF" id="PIRSF005023">
    <property type="entry name" value="CODH"/>
    <property type="match status" value="1"/>
</dbReference>
<comment type="catalytic activity">
    <reaction evidence="12 13">
        <text>CO + 2 oxidized [2Fe-2S]-[ferredoxin] + H2O = 2 reduced [2Fe-2S]-[ferredoxin] + CO2 + 2 H(+)</text>
        <dbReference type="Rhea" id="RHEA:21040"/>
        <dbReference type="Rhea" id="RHEA-COMP:10000"/>
        <dbReference type="Rhea" id="RHEA-COMP:10001"/>
        <dbReference type="ChEBI" id="CHEBI:15377"/>
        <dbReference type="ChEBI" id="CHEBI:15378"/>
        <dbReference type="ChEBI" id="CHEBI:16526"/>
        <dbReference type="ChEBI" id="CHEBI:17245"/>
        <dbReference type="ChEBI" id="CHEBI:33737"/>
        <dbReference type="ChEBI" id="CHEBI:33738"/>
        <dbReference type="EC" id="1.2.7.4"/>
    </reaction>
</comment>
<evidence type="ECO:0000256" key="11">
    <source>
        <dbReference type="ARBA" id="ARBA00034454"/>
    </source>
</evidence>
<dbReference type="SMR" id="A0A832THN1"/>
<evidence type="ECO:0000256" key="9">
    <source>
        <dbReference type="ARBA" id="ARBA00023004"/>
    </source>
</evidence>
<keyword evidence="7 13" id="KW-0479">Metal-binding</keyword>
<dbReference type="Proteomes" id="UP000619545">
    <property type="component" value="Unassembled WGS sequence"/>
</dbReference>
<dbReference type="RefSeq" id="WP_011018906.1">
    <property type="nucleotide sequence ID" value="NZ_DUJS01000004.1"/>
</dbReference>
<dbReference type="CDD" id="cd01915">
    <property type="entry name" value="CODH"/>
    <property type="match status" value="1"/>
</dbReference>
<dbReference type="GO" id="GO:0043885">
    <property type="term" value="F:anaerobic carbon-monoxide dehydrogenase activity"/>
    <property type="evidence" value="ECO:0007669"/>
    <property type="project" value="UniProtKB-UniRule"/>
</dbReference>
<dbReference type="Gene3D" id="1.20.1270.30">
    <property type="match status" value="1"/>
</dbReference>